<feature type="compositionally biased region" description="Basic and acidic residues" evidence="1">
    <location>
        <begin position="1"/>
        <end position="10"/>
    </location>
</feature>
<name>A0A7Y9J1R1_9ACTN</name>
<dbReference type="AlphaFoldDB" id="A0A7Y9J1R1"/>
<gene>
    <name evidence="3" type="ORF">BJ968_002930</name>
</gene>
<dbReference type="RefSeq" id="WP_218885071.1">
    <property type="nucleotide sequence ID" value="NZ_BAAAGN010000010.1"/>
</dbReference>
<accession>A0A7Y9J1R1</accession>
<feature type="transmembrane region" description="Helical" evidence="2">
    <location>
        <begin position="43"/>
        <end position="62"/>
    </location>
</feature>
<evidence type="ECO:0000313" key="3">
    <source>
        <dbReference type="EMBL" id="NYD23390.1"/>
    </source>
</evidence>
<keyword evidence="2" id="KW-0812">Transmembrane</keyword>
<keyword evidence="2" id="KW-1133">Transmembrane helix</keyword>
<proteinExistence type="predicted"/>
<reference evidence="3 4" key="1">
    <citation type="submission" date="2020-07" db="EMBL/GenBank/DDBJ databases">
        <title>Sequencing the genomes of 1000 actinobacteria strains.</title>
        <authorList>
            <person name="Klenk H.-P."/>
        </authorList>
    </citation>
    <scope>NUCLEOTIDE SEQUENCE [LARGE SCALE GENOMIC DNA]</scope>
    <source>
        <strain evidence="3 4">DSM 7487</strain>
    </source>
</reference>
<feature type="region of interest" description="Disordered" evidence="1">
    <location>
        <begin position="1"/>
        <end position="30"/>
    </location>
</feature>
<evidence type="ECO:0000313" key="4">
    <source>
        <dbReference type="Proteomes" id="UP000521922"/>
    </source>
</evidence>
<sequence length="190" mass="19905">MNARGREQGGRGEPAPRSPDGQTTSGDVADRARGSVAQGVRRLIVVALLLVVVAGGAGSFGVRTSRASASGGGYELTVTYPRTARAGLDAQWGVDLTAPPEGFGDQVVLAVSSDYFTFWEEQGFSPGPAQETSDGTWDYMTFDPPPGRRFSLSFDGYVQPSSQRGGDGEVAVLTGGRRVVSVAFSTWLAP</sequence>
<organism evidence="3 4">
    <name type="scientific">Kineococcus aurantiacus</name>
    <dbReference type="NCBI Taxonomy" id="37633"/>
    <lineage>
        <taxon>Bacteria</taxon>
        <taxon>Bacillati</taxon>
        <taxon>Actinomycetota</taxon>
        <taxon>Actinomycetes</taxon>
        <taxon>Kineosporiales</taxon>
        <taxon>Kineosporiaceae</taxon>
        <taxon>Kineococcus</taxon>
    </lineage>
</organism>
<comment type="caution">
    <text evidence="3">The sequence shown here is derived from an EMBL/GenBank/DDBJ whole genome shotgun (WGS) entry which is preliminary data.</text>
</comment>
<keyword evidence="2" id="KW-0472">Membrane</keyword>
<protein>
    <submittedName>
        <fullName evidence="3">Uncharacterized protein</fullName>
    </submittedName>
</protein>
<evidence type="ECO:0000256" key="1">
    <source>
        <dbReference type="SAM" id="MobiDB-lite"/>
    </source>
</evidence>
<dbReference type="EMBL" id="JACCBB010000001">
    <property type="protein sequence ID" value="NYD23390.1"/>
    <property type="molecule type" value="Genomic_DNA"/>
</dbReference>
<dbReference type="Proteomes" id="UP000521922">
    <property type="component" value="Unassembled WGS sequence"/>
</dbReference>
<evidence type="ECO:0000256" key="2">
    <source>
        <dbReference type="SAM" id="Phobius"/>
    </source>
</evidence>
<keyword evidence="4" id="KW-1185">Reference proteome</keyword>